<dbReference type="PRINTS" id="PR00878">
    <property type="entry name" value="CHOLNESTRASE"/>
</dbReference>
<evidence type="ECO:0000256" key="3">
    <source>
        <dbReference type="ARBA" id="ARBA00022801"/>
    </source>
</evidence>
<dbReference type="InterPro" id="IPR029058">
    <property type="entry name" value="AB_hydrolase_fold"/>
</dbReference>
<keyword evidence="2" id="KW-0719">Serine esterase</keyword>
<dbReference type="Proteomes" id="UP001497382">
    <property type="component" value="Unassembled WGS sequence"/>
</dbReference>
<comment type="caution">
    <text evidence="10">The sequence shown here is derived from an EMBL/GenBank/DDBJ whole genome shotgun (WGS) entry which is preliminary data.</text>
</comment>
<dbReference type="SUPFAM" id="SSF53474">
    <property type="entry name" value="alpha/beta-Hydrolases"/>
    <property type="match status" value="1"/>
</dbReference>
<dbReference type="PANTHER" id="PTHR43918">
    <property type="entry name" value="ACETYLCHOLINESTERASE"/>
    <property type="match status" value="1"/>
</dbReference>
<dbReference type="GO" id="GO:0003990">
    <property type="term" value="F:acetylcholinesterase activity"/>
    <property type="evidence" value="ECO:0007669"/>
    <property type="project" value="UniProtKB-EC"/>
</dbReference>
<gene>
    <name evidence="10" type="ORF">LARSCL_LOCUS2569</name>
</gene>
<feature type="active site" description="Charge relay system" evidence="7">
    <location>
        <position position="465"/>
    </location>
</feature>
<dbReference type="GO" id="GO:0005886">
    <property type="term" value="C:plasma membrane"/>
    <property type="evidence" value="ECO:0007669"/>
    <property type="project" value="TreeGrafter"/>
</dbReference>
<evidence type="ECO:0000256" key="2">
    <source>
        <dbReference type="ARBA" id="ARBA00022487"/>
    </source>
</evidence>
<sequence>MTFYNVMSGSGLDKPLLLAAIFFRCLEKNMLLHLILTIIACTVSGTFSHPEVNTPLGKIIGKWVPFNNIPVKTFQSIPYAKPPIGELRFRKPQPMEPWREPLVADQLPPGCVQYSTVPDPAGDFLPGKTQDCLYLNIWAPGAAGLQEKKAVMFWIHGGAFRIGSSRVDFYNGIVLAALGDVIVVSINFRLSLYDVLEALKWVKSNIKFFGGDEDNITIFGQSTGSITVGMLMVSPLAQGLFVRAIMESGAPTSLDAENNNKDFEISQKVAEAVGCACDGKSLENNPEEVIQCLRGKNALELAKVEKNINSNSLRGFYPRYGDDILPYNSREAFIQGEFKEVDILIGVNHNEGANTITLKFREVFGFFGHKTSQINKTFGEYIIRTNFEEFPDPDAVVRHYLGSLNENDDDRVLYEVQTASADYSRVCPSIYLAESVAKKRSRVLFYYFVHRPSNTPRAPWMGVVHFDEIYFVFGYPLRYPSNYTESEKRLSMQMIDVWSSFAKSGSTLLQFWPQYSGEHHDYFALDTNREETGSGPHLENCEFFRPYFGFE</sequence>
<dbReference type="PANTHER" id="PTHR43918:SF4">
    <property type="entry name" value="CARBOXYLIC ESTER HYDROLASE"/>
    <property type="match status" value="1"/>
</dbReference>
<evidence type="ECO:0000256" key="8">
    <source>
        <dbReference type="RuleBase" id="RU361235"/>
    </source>
</evidence>
<evidence type="ECO:0000313" key="11">
    <source>
        <dbReference type="Proteomes" id="UP001497382"/>
    </source>
</evidence>
<reference evidence="10 11" key="1">
    <citation type="submission" date="2024-04" db="EMBL/GenBank/DDBJ databases">
        <authorList>
            <person name="Rising A."/>
            <person name="Reimegard J."/>
            <person name="Sonavane S."/>
            <person name="Akerstrom W."/>
            <person name="Nylinder S."/>
            <person name="Hedman E."/>
            <person name="Kallberg Y."/>
        </authorList>
    </citation>
    <scope>NUCLEOTIDE SEQUENCE [LARGE SCALE GENOMIC DNA]</scope>
</reference>
<keyword evidence="11" id="KW-1185">Reference proteome</keyword>
<keyword evidence="4" id="KW-1015">Disulfide bond</keyword>
<dbReference type="InterPro" id="IPR000997">
    <property type="entry name" value="Cholinesterase"/>
</dbReference>
<evidence type="ECO:0000256" key="1">
    <source>
        <dbReference type="ARBA" id="ARBA00005964"/>
    </source>
</evidence>
<dbReference type="GO" id="GO:0005615">
    <property type="term" value="C:extracellular space"/>
    <property type="evidence" value="ECO:0007669"/>
    <property type="project" value="TreeGrafter"/>
</dbReference>
<feature type="active site" description="Acyl-ester intermediate" evidence="7">
    <location>
        <position position="222"/>
    </location>
</feature>
<evidence type="ECO:0000259" key="9">
    <source>
        <dbReference type="Pfam" id="PF00135"/>
    </source>
</evidence>
<evidence type="ECO:0000256" key="7">
    <source>
        <dbReference type="PIRSR" id="PIRSR600997-1"/>
    </source>
</evidence>
<evidence type="ECO:0000256" key="6">
    <source>
        <dbReference type="ARBA" id="ARBA00048484"/>
    </source>
</evidence>
<evidence type="ECO:0000256" key="4">
    <source>
        <dbReference type="ARBA" id="ARBA00023157"/>
    </source>
</evidence>
<evidence type="ECO:0000256" key="5">
    <source>
        <dbReference type="ARBA" id="ARBA00023180"/>
    </source>
</evidence>
<comment type="catalytic activity">
    <reaction evidence="6">
        <text>acetylcholine + H2O = choline + acetate + H(+)</text>
        <dbReference type="Rhea" id="RHEA:17561"/>
        <dbReference type="ChEBI" id="CHEBI:15354"/>
        <dbReference type="ChEBI" id="CHEBI:15355"/>
        <dbReference type="ChEBI" id="CHEBI:15377"/>
        <dbReference type="ChEBI" id="CHEBI:15378"/>
        <dbReference type="ChEBI" id="CHEBI:30089"/>
        <dbReference type="EC" id="3.1.1.7"/>
    </reaction>
</comment>
<accession>A0AAV1Z573</accession>
<dbReference type="EC" id="3.1.1.-" evidence="8"/>
<dbReference type="PROSITE" id="PS00122">
    <property type="entry name" value="CARBOXYLESTERASE_B_1"/>
    <property type="match status" value="1"/>
</dbReference>
<protein>
    <recommendedName>
        <fullName evidence="8">Carboxylic ester hydrolase</fullName>
        <ecNumber evidence="8">3.1.1.-</ecNumber>
    </recommendedName>
</protein>
<organism evidence="10 11">
    <name type="scientific">Larinioides sclopetarius</name>
    <dbReference type="NCBI Taxonomy" id="280406"/>
    <lineage>
        <taxon>Eukaryota</taxon>
        <taxon>Metazoa</taxon>
        <taxon>Ecdysozoa</taxon>
        <taxon>Arthropoda</taxon>
        <taxon>Chelicerata</taxon>
        <taxon>Arachnida</taxon>
        <taxon>Araneae</taxon>
        <taxon>Araneomorphae</taxon>
        <taxon>Entelegynae</taxon>
        <taxon>Araneoidea</taxon>
        <taxon>Araneidae</taxon>
        <taxon>Larinioides</taxon>
    </lineage>
</organism>
<name>A0AAV1Z573_9ARAC</name>
<proteinExistence type="inferred from homology"/>
<feature type="domain" description="Carboxylesterase type B" evidence="9">
    <location>
        <begin position="49"/>
        <end position="543"/>
    </location>
</feature>
<dbReference type="Gene3D" id="3.40.50.1820">
    <property type="entry name" value="alpha/beta hydrolase"/>
    <property type="match status" value="1"/>
</dbReference>
<dbReference type="InterPro" id="IPR002018">
    <property type="entry name" value="CarbesteraseB"/>
</dbReference>
<dbReference type="InterPro" id="IPR050654">
    <property type="entry name" value="AChE-related_enzymes"/>
</dbReference>
<dbReference type="AlphaFoldDB" id="A0AAV1Z573"/>
<keyword evidence="3 8" id="KW-0378">Hydrolase</keyword>
<evidence type="ECO:0000313" key="10">
    <source>
        <dbReference type="EMBL" id="CAL1265510.1"/>
    </source>
</evidence>
<dbReference type="GO" id="GO:0006581">
    <property type="term" value="P:acetylcholine catabolic process"/>
    <property type="evidence" value="ECO:0007669"/>
    <property type="project" value="TreeGrafter"/>
</dbReference>
<feature type="active site" description="Charge relay system" evidence="7">
    <location>
        <position position="351"/>
    </location>
</feature>
<dbReference type="Pfam" id="PF00135">
    <property type="entry name" value="COesterase"/>
    <property type="match status" value="1"/>
</dbReference>
<dbReference type="EMBL" id="CAXIEN010000017">
    <property type="protein sequence ID" value="CAL1265510.1"/>
    <property type="molecule type" value="Genomic_DNA"/>
</dbReference>
<dbReference type="InterPro" id="IPR019826">
    <property type="entry name" value="Carboxylesterase_B_AS"/>
</dbReference>
<comment type="similarity">
    <text evidence="1 8">Belongs to the type-B carboxylesterase/lipase family.</text>
</comment>
<dbReference type="GO" id="GO:0019695">
    <property type="term" value="P:choline metabolic process"/>
    <property type="evidence" value="ECO:0007669"/>
    <property type="project" value="TreeGrafter"/>
</dbReference>
<keyword evidence="5" id="KW-0325">Glycoprotein</keyword>